<keyword evidence="3 6" id="KW-0812">Transmembrane</keyword>
<dbReference type="Proteomes" id="UP000799640">
    <property type="component" value="Unassembled WGS sequence"/>
</dbReference>
<dbReference type="GO" id="GO:0022857">
    <property type="term" value="F:transmembrane transporter activity"/>
    <property type="evidence" value="ECO:0007669"/>
    <property type="project" value="InterPro"/>
</dbReference>
<accession>A0A6G1HQ41</accession>
<protein>
    <submittedName>
        <fullName evidence="8">MFS general substrate transporter</fullName>
    </submittedName>
</protein>
<feature type="transmembrane region" description="Helical" evidence="6">
    <location>
        <begin position="365"/>
        <end position="385"/>
    </location>
</feature>
<evidence type="ECO:0000256" key="6">
    <source>
        <dbReference type="SAM" id="Phobius"/>
    </source>
</evidence>
<keyword evidence="2" id="KW-0813">Transport</keyword>
<sequence length="428" mass="45551">MGIQSAVGMKGNDFSWCGTAFFLGYICAQLPQCALLQRFPVVKVLGINACLWGVVTGATAAVQTPTQLIALRTLLGVFEAVVTPSLIIITSTWYKRVEGASRFGIWFCGLGAGQIVGGLISFAAQNSHIKAFQPWRLMFAIIGVANLIVAVSLLAWLPAGPDEARFLTLQERELVAHRLSEDLAGAGVKVLRLHSLLEAVADLQTWLLCAMTALTTMSAGVVVYYSSFLISGFGFDAPHAALLNMPSGAISIITTLAVTISVARGLPRWIATIAAILPAVAGTAMLLFVPEKRSTRPALLLGVYLVSSAPAVYAMIMATAGANYRGYTRKLAGGALIAASFSAANVGAPMAFQARDRPEYRPAKWILLCALGAAVLVAVLLRLVYGFRNRRAESSGLPAMSRVELGRVRRTGSRAGVAVADRGWRYSY</sequence>
<dbReference type="Gene3D" id="1.20.1250.20">
    <property type="entry name" value="MFS general substrate transporter like domains"/>
    <property type="match status" value="1"/>
</dbReference>
<dbReference type="Pfam" id="PF07690">
    <property type="entry name" value="MFS_1"/>
    <property type="match status" value="1"/>
</dbReference>
<evidence type="ECO:0000313" key="8">
    <source>
        <dbReference type="EMBL" id="KAF2397986.1"/>
    </source>
</evidence>
<organism evidence="8 9">
    <name type="scientific">Trichodelitschia bisporula</name>
    <dbReference type="NCBI Taxonomy" id="703511"/>
    <lineage>
        <taxon>Eukaryota</taxon>
        <taxon>Fungi</taxon>
        <taxon>Dikarya</taxon>
        <taxon>Ascomycota</taxon>
        <taxon>Pezizomycotina</taxon>
        <taxon>Dothideomycetes</taxon>
        <taxon>Dothideomycetes incertae sedis</taxon>
        <taxon>Phaeotrichales</taxon>
        <taxon>Phaeotrichaceae</taxon>
        <taxon>Trichodelitschia</taxon>
    </lineage>
</organism>
<dbReference type="PROSITE" id="PS50850">
    <property type="entry name" value="MFS"/>
    <property type="match status" value="1"/>
</dbReference>
<dbReference type="PANTHER" id="PTHR43791">
    <property type="entry name" value="PERMEASE-RELATED"/>
    <property type="match status" value="1"/>
</dbReference>
<keyword evidence="5 6" id="KW-0472">Membrane</keyword>
<keyword evidence="9" id="KW-1185">Reference proteome</keyword>
<evidence type="ECO:0000256" key="5">
    <source>
        <dbReference type="ARBA" id="ARBA00023136"/>
    </source>
</evidence>
<dbReference type="InterPro" id="IPR020846">
    <property type="entry name" value="MFS_dom"/>
</dbReference>
<evidence type="ECO:0000259" key="7">
    <source>
        <dbReference type="PROSITE" id="PS50850"/>
    </source>
</evidence>
<feature type="transmembrane region" description="Helical" evidence="6">
    <location>
        <begin position="332"/>
        <end position="353"/>
    </location>
</feature>
<dbReference type="SUPFAM" id="SSF103473">
    <property type="entry name" value="MFS general substrate transporter"/>
    <property type="match status" value="1"/>
</dbReference>
<feature type="transmembrane region" description="Helical" evidence="6">
    <location>
        <begin position="301"/>
        <end position="320"/>
    </location>
</feature>
<dbReference type="GO" id="GO:0016020">
    <property type="term" value="C:membrane"/>
    <property type="evidence" value="ECO:0007669"/>
    <property type="project" value="UniProtKB-SubCell"/>
</dbReference>
<comment type="subcellular location">
    <subcellularLocation>
        <location evidence="1">Membrane</location>
        <topology evidence="1">Multi-pass membrane protein</topology>
    </subcellularLocation>
</comment>
<evidence type="ECO:0000313" key="9">
    <source>
        <dbReference type="Proteomes" id="UP000799640"/>
    </source>
</evidence>
<dbReference type="InterPro" id="IPR036259">
    <property type="entry name" value="MFS_trans_sf"/>
</dbReference>
<keyword evidence="4 6" id="KW-1133">Transmembrane helix</keyword>
<feature type="transmembrane region" description="Helical" evidence="6">
    <location>
        <begin position="205"/>
        <end position="230"/>
    </location>
</feature>
<feature type="transmembrane region" description="Helical" evidence="6">
    <location>
        <begin position="69"/>
        <end position="91"/>
    </location>
</feature>
<evidence type="ECO:0000256" key="4">
    <source>
        <dbReference type="ARBA" id="ARBA00022989"/>
    </source>
</evidence>
<dbReference type="InterPro" id="IPR011701">
    <property type="entry name" value="MFS"/>
</dbReference>
<feature type="transmembrane region" description="Helical" evidence="6">
    <location>
        <begin position="269"/>
        <end position="289"/>
    </location>
</feature>
<evidence type="ECO:0000256" key="3">
    <source>
        <dbReference type="ARBA" id="ARBA00022692"/>
    </source>
</evidence>
<dbReference type="PANTHER" id="PTHR43791:SF40">
    <property type="entry name" value="THIAMINE PATHWAY TRANSPORTER THI73"/>
    <property type="match status" value="1"/>
</dbReference>
<gene>
    <name evidence="8" type="ORF">EJ06DRAFT_118923</name>
</gene>
<reference evidence="8" key="1">
    <citation type="journal article" date="2020" name="Stud. Mycol.">
        <title>101 Dothideomycetes genomes: a test case for predicting lifestyles and emergence of pathogens.</title>
        <authorList>
            <person name="Haridas S."/>
            <person name="Albert R."/>
            <person name="Binder M."/>
            <person name="Bloem J."/>
            <person name="Labutti K."/>
            <person name="Salamov A."/>
            <person name="Andreopoulos B."/>
            <person name="Baker S."/>
            <person name="Barry K."/>
            <person name="Bills G."/>
            <person name="Bluhm B."/>
            <person name="Cannon C."/>
            <person name="Castanera R."/>
            <person name="Culley D."/>
            <person name="Daum C."/>
            <person name="Ezra D."/>
            <person name="Gonzalez J."/>
            <person name="Henrissat B."/>
            <person name="Kuo A."/>
            <person name="Liang C."/>
            <person name="Lipzen A."/>
            <person name="Lutzoni F."/>
            <person name="Magnuson J."/>
            <person name="Mondo S."/>
            <person name="Nolan M."/>
            <person name="Ohm R."/>
            <person name="Pangilinan J."/>
            <person name="Park H.-J."/>
            <person name="Ramirez L."/>
            <person name="Alfaro M."/>
            <person name="Sun H."/>
            <person name="Tritt A."/>
            <person name="Yoshinaga Y."/>
            <person name="Zwiers L.-H."/>
            <person name="Turgeon B."/>
            <person name="Goodwin S."/>
            <person name="Spatafora J."/>
            <person name="Crous P."/>
            <person name="Grigoriev I."/>
        </authorList>
    </citation>
    <scope>NUCLEOTIDE SEQUENCE</scope>
    <source>
        <strain evidence="8">CBS 262.69</strain>
    </source>
</reference>
<feature type="domain" description="Major facilitator superfamily (MFS) profile" evidence="7">
    <location>
        <begin position="1"/>
        <end position="428"/>
    </location>
</feature>
<dbReference type="OrthoDB" id="6730379at2759"/>
<evidence type="ECO:0000256" key="1">
    <source>
        <dbReference type="ARBA" id="ARBA00004141"/>
    </source>
</evidence>
<evidence type="ECO:0000256" key="2">
    <source>
        <dbReference type="ARBA" id="ARBA00022448"/>
    </source>
</evidence>
<feature type="transmembrane region" description="Helical" evidence="6">
    <location>
        <begin position="44"/>
        <end position="62"/>
    </location>
</feature>
<name>A0A6G1HQ41_9PEZI</name>
<feature type="transmembrane region" description="Helical" evidence="6">
    <location>
        <begin position="135"/>
        <end position="157"/>
    </location>
</feature>
<feature type="transmembrane region" description="Helical" evidence="6">
    <location>
        <begin position="242"/>
        <end position="263"/>
    </location>
</feature>
<feature type="transmembrane region" description="Helical" evidence="6">
    <location>
        <begin position="103"/>
        <end position="123"/>
    </location>
</feature>
<dbReference type="EMBL" id="ML996701">
    <property type="protein sequence ID" value="KAF2397986.1"/>
    <property type="molecule type" value="Genomic_DNA"/>
</dbReference>
<proteinExistence type="predicted"/>
<dbReference type="AlphaFoldDB" id="A0A6G1HQ41"/>